<dbReference type="Proteomes" id="UP000694844">
    <property type="component" value="Chromosome 8"/>
</dbReference>
<dbReference type="InterPro" id="IPR036352">
    <property type="entry name" value="Semap_dom_sf"/>
</dbReference>
<dbReference type="RefSeq" id="XP_022301205.1">
    <property type="nucleotide sequence ID" value="XM_022445497.1"/>
</dbReference>
<feature type="signal peptide" evidence="2">
    <location>
        <begin position="1"/>
        <end position="19"/>
    </location>
</feature>
<dbReference type="InterPro" id="IPR031148">
    <property type="entry name" value="Plexin"/>
</dbReference>
<dbReference type="OrthoDB" id="6192308at2759"/>
<dbReference type="Gene3D" id="2.130.10.10">
    <property type="entry name" value="YVTN repeat-like/Quinoprotein amine dehydrogenase"/>
    <property type="match status" value="1"/>
</dbReference>
<comment type="caution">
    <text evidence="1">Lacks conserved residue(s) required for the propagation of feature annotation.</text>
</comment>
<sequence>MSSFFMFVIVFCLSLPVFTEEHENQQFEMLFENPQENFPLQNIEFDPQTNNFFVSGKNVLYKFNEDSKIPRLDIKTGPEANCLPDMGEEDNRDYCGDDYNSVMVVTTDSLITCSTLKGGLCVRRNKENLDPETSLGSIRLVSDESPAVGIFINLKSSNSGEQQNIVLFAKQYTRLPLPLVNLERSVIFSVSPSLSTKILGQSDFGENFDLFLSNPEEQKMDYRVVMENDNFVFLLVNQNLQSRLVKICKAIDSSSSSKVYEDTSIWCNSNGTNFTHVKHGAFVLLFGRQFLVALFSNPTSGRSAVCVFDENEIYEAFLKSRRHRFGCPKHVLSAKDMVFQGEFDYYNLKVCVTLPFNKSDEPIPGLYDVFHKGDFCNYIHSVVPAFGVIIGLLPLIGQAVYTTESHQGTVIGSDLFHNFITLYIGTKTGYVLEILYDPEEKNTMEVREIKVDGSEIRAIKTFNGTTYIMSQTKIIKMLQMKNCSHYPDNCTLCLDVRTSNCELGVADGGLITQEFGVCLLRCFENYTATGRLINNCYIIL</sequence>
<dbReference type="AlphaFoldDB" id="A0A8B8BEJ8"/>
<evidence type="ECO:0000313" key="4">
    <source>
        <dbReference type="Proteomes" id="UP000694844"/>
    </source>
</evidence>
<evidence type="ECO:0000313" key="5">
    <source>
        <dbReference type="RefSeq" id="XP_022301204.1"/>
    </source>
</evidence>
<dbReference type="InterPro" id="IPR015943">
    <property type="entry name" value="WD40/YVTN_repeat-like_dom_sf"/>
</dbReference>
<evidence type="ECO:0000313" key="6">
    <source>
        <dbReference type="RefSeq" id="XP_022301205.1"/>
    </source>
</evidence>
<dbReference type="GeneID" id="111109408"/>
<evidence type="ECO:0000256" key="2">
    <source>
        <dbReference type="SAM" id="SignalP"/>
    </source>
</evidence>
<dbReference type="SMART" id="SM00630">
    <property type="entry name" value="Sema"/>
    <property type="match status" value="1"/>
</dbReference>
<name>A0A8B8BEJ8_CRAVI</name>
<protein>
    <submittedName>
        <fullName evidence="5 6">Uncharacterized protein LOC111109408</fullName>
    </submittedName>
</protein>
<dbReference type="SUPFAM" id="SSF101912">
    <property type="entry name" value="Sema domain"/>
    <property type="match status" value="1"/>
</dbReference>
<keyword evidence="4" id="KW-1185">Reference proteome</keyword>
<dbReference type="PANTHER" id="PTHR22625">
    <property type="entry name" value="PLEXIN"/>
    <property type="match status" value="1"/>
</dbReference>
<dbReference type="RefSeq" id="XP_022301204.1">
    <property type="nucleotide sequence ID" value="XM_022445496.1"/>
</dbReference>
<feature type="chain" id="PRO_5044666017" evidence="2">
    <location>
        <begin position="20"/>
        <end position="540"/>
    </location>
</feature>
<dbReference type="KEGG" id="cvn:111109408"/>
<keyword evidence="2" id="KW-0732">Signal</keyword>
<evidence type="ECO:0000259" key="3">
    <source>
        <dbReference type="PROSITE" id="PS51004"/>
    </source>
</evidence>
<dbReference type="InterPro" id="IPR001627">
    <property type="entry name" value="Semap_dom"/>
</dbReference>
<dbReference type="GO" id="GO:0017154">
    <property type="term" value="F:semaphorin receptor activity"/>
    <property type="evidence" value="ECO:0007669"/>
    <property type="project" value="InterPro"/>
</dbReference>
<accession>A0A8B8BEJ8</accession>
<evidence type="ECO:0000256" key="1">
    <source>
        <dbReference type="PROSITE-ProRule" id="PRU00352"/>
    </source>
</evidence>
<feature type="domain" description="Sema" evidence="3">
    <location>
        <begin position="14"/>
        <end position="479"/>
    </location>
</feature>
<dbReference type="PANTHER" id="PTHR22625:SF70">
    <property type="entry name" value="PLEXIN A, ISOFORM A"/>
    <property type="match status" value="1"/>
</dbReference>
<reference evidence="5 6" key="1">
    <citation type="submission" date="2025-04" db="UniProtKB">
        <authorList>
            <consortium name="RefSeq"/>
        </authorList>
    </citation>
    <scope>IDENTIFICATION</scope>
    <source>
        <tissue evidence="5 6">Whole sample</tissue>
    </source>
</reference>
<gene>
    <name evidence="5 6" type="primary">LOC111109408</name>
</gene>
<proteinExistence type="predicted"/>
<organism evidence="4 5">
    <name type="scientific">Crassostrea virginica</name>
    <name type="common">Eastern oyster</name>
    <dbReference type="NCBI Taxonomy" id="6565"/>
    <lineage>
        <taxon>Eukaryota</taxon>
        <taxon>Metazoa</taxon>
        <taxon>Spiralia</taxon>
        <taxon>Lophotrochozoa</taxon>
        <taxon>Mollusca</taxon>
        <taxon>Bivalvia</taxon>
        <taxon>Autobranchia</taxon>
        <taxon>Pteriomorphia</taxon>
        <taxon>Ostreida</taxon>
        <taxon>Ostreoidea</taxon>
        <taxon>Ostreidae</taxon>
        <taxon>Crassostrea</taxon>
    </lineage>
</organism>
<dbReference type="PROSITE" id="PS51004">
    <property type="entry name" value="SEMA"/>
    <property type="match status" value="1"/>
</dbReference>